<evidence type="ECO:0000313" key="3">
    <source>
        <dbReference type="Proteomes" id="UP001295423"/>
    </source>
</evidence>
<gene>
    <name evidence="2" type="ORF">CYCCA115_LOCUS1025</name>
</gene>
<dbReference type="EMBL" id="CAKOGP040000002">
    <property type="protein sequence ID" value="CAJ1923354.1"/>
    <property type="molecule type" value="Genomic_DNA"/>
</dbReference>
<comment type="caution">
    <text evidence="2">The sequence shown here is derived from an EMBL/GenBank/DDBJ whole genome shotgun (WGS) entry which is preliminary data.</text>
</comment>
<protein>
    <submittedName>
        <fullName evidence="2">Uncharacterized protein</fullName>
    </submittedName>
</protein>
<feature type="compositionally biased region" description="Polar residues" evidence="1">
    <location>
        <begin position="12"/>
        <end position="30"/>
    </location>
</feature>
<name>A0AAD2FFY2_9STRA</name>
<accession>A0AAD2FFY2</accession>
<dbReference type="Proteomes" id="UP001295423">
    <property type="component" value="Unassembled WGS sequence"/>
</dbReference>
<sequence length="309" mass="33670">MDHSERRFGERNWSSQQEEEQYFQNFMRQNDPNRQDEPPMMSPQSSRMRNTRASETVSRTDVSSPFNVSAGRRRNTYDPSVMRMPSSTMSIPTRRSPSAGPKAPPIAGLDDDLDNLSLSDELSSASEEESTDQKPAAIQMQQVPIGIDIPSIGGPYASMVRDDHQDSTIGGSATSFPRNEDRWASGGAPTRLNTAAAVIPGALPLQIAVPPRRPNYPPLEPSVPESRLGRRCLIHKPKREADLVKGLVNSGATGSIRSRDTVVKKCANCFAELSVSHNAIAISCPCCYKISPAAKCNTVKVVDHATAGH</sequence>
<reference evidence="2" key="1">
    <citation type="submission" date="2023-08" db="EMBL/GenBank/DDBJ databases">
        <authorList>
            <person name="Audoor S."/>
            <person name="Bilcke G."/>
        </authorList>
    </citation>
    <scope>NUCLEOTIDE SEQUENCE</scope>
</reference>
<organism evidence="2 3">
    <name type="scientific">Cylindrotheca closterium</name>
    <dbReference type="NCBI Taxonomy" id="2856"/>
    <lineage>
        <taxon>Eukaryota</taxon>
        <taxon>Sar</taxon>
        <taxon>Stramenopiles</taxon>
        <taxon>Ochrophyta</taxon>
        <taxon>Bacillariophyta</taxon>
        <taxon>Bacillariophyceae</taxon>
        <taxon>Bacillariophycidae</taxon>
        <taxon>Bacillariales</taxon>
        <taxon>Bacillariaceae</taxon>
        <taxon>Cylindrotheca</taxon>
    </lineage>
</organism>
<feature type="region of interest" description="Disordered" evidence="1">
    <location>
        <begin position="1"/>
        <end position="116"/>
    </location>
</feature>
<feature type="compositionally biased region" description="Basic and acidic residues" evidence="1">
    <location>
        <begin position="1"/>
        <end position="10"/>
    </location>
</feature>
<dbReference type="AlphaFoldDB" id="A0AAD2FFY2"/>
<keyword evidence="3" id="KW-1185">Reference proteome</keyword>
<feature type="compositionally biased region" description="Polar residues" evidence="1">
    <location>
        <begin position="42"/>
        <end position="67"/>
    </location>
</feature>
<evidence type="ECO:0000256" key="1">
    <source>
        <dbReference type="SAM" id="MobiDB-lite"/>
    </source>
</evidence>
<evidence type="ECO:0000313" key="2">
    <source>
        <dbReference type="EMBL" id="CAJ1923354.1"/>
    </source>
</evidence>
<feature type="compositionally biased region" description="Polar residues" evidence="1">
    <location>
        <begin position="85"/>
        <end position="96"/>
    </location>
</feature>
<proteinExistence type="predicted"/>